<gene>
    <name evidence="1" type="ORF">UFOVP705_73</name>
    <name evidence="2" type="ORF">UFOVP736_8</name>
</gene>
<dbReference type="EMBL" id="LR796685">
    <property type="protein sequence ID" value="CAB4159308.1"/>
    <property type="molecule type" value="Genomic_DNA"/>
</dbReference>
<sequence>MKMNHFKDRLMQLRTGLSTPSIEHGRRIYPVLKNAEDETKRSYEQLKKESLHTQGKVAGAAVGAGLGAGYLLKKTKGGTFKGRGIGKGVRGKAALLAGAVGAGYGSLLGGAVGGHVRKGKKKDLAARLEELHEFAAPVRSVTKLMKTSKRNPLAIRKTTEGEFRVAQKGSATAGPMGYYTDDISDARNTAAVLLKKERRQMKTRSKDLAARLEELHEFVSLVRERGSDSLYDGEDCGPTMYVSGLADPEVMSMPKEGTAMVRYKVRSRSVNERGDMPTYGADIAISTLEPVKPAAGKKEMGVLERLREFARGDQLKKLMPGGFRVSAPDGYNDLILKRDVAGAVTKANVTRKAAGLPKLDKRAMKPWMAARRHEVANLLKQSGTIKNRNVVTKKDFAGRERNPSGQFISGVSSNPDDMAMAYKKKVGKMAGAAVLGGGAAMAAMPAGRAALGRAGQSMLRGAGRVLIR</sequence>
<reference evidence="1" key="1">
    <citation type="submission" date="2020-04" db="EMBL/GenBank/DDBJ databases">
        <authorList>
            <person name="Chiriac C."/>
            <person name="Salcher M."/>
            <person name="Ghai R."/>
            <person name="Kavagutti S V."/>
        </authorList>
    </citation>
    <scope>NUCLEOTIDE SEQUENCE</scope>
</reference>
<dbReference type="EMBL" id="LR798327">
    <property type="protein sequence ID" value="CAB5223762.1"/>
    <property type="molecule type" value="Genomic_DNA"/>
</dbReference>
<evidence type="ECO:0000313" key="1">
    <source>
        <dbReference type="EMBL" id="CAB4159308.1"/>
    </source>
</evidence>
<proteinExistence type="predicted"/>
<evidence type="ECO:0000313" key="2">
    <source>
        <dbReference type="EMBL" id="CAB5223762.1"/>
    </source>
</evidence>
<name>A0A6J5NQI5_9CAUD</name>
<organism evidence="1">
    <name type="scientific">uncultured Caudovirales phage</name>
    <dbReference type="NCBI Taxonomy" id="2100421"/>
    <lineage>
        <taxon>Viruses</taxon>
        <taxon>Duplodnaviria</taxon>
        <taxon>Heunggongvirae</taxon>
        <taxon>Uroviricota</taxon>
        <taxon>Caudoviricetes</taxon>
        <taxon>Peduoviridae</taxon>
        <taxon>Maltschvirus</taxon>
        <taxon>Maltschvirus maltsch</taxon>
    </lineage>
</organism>
<protein>
    <submittedName>
        <fullName evidence="1">Uncharacterized protein</fullName>
    </submittedName>
</protein>
<accession>A0A6J5NQI5</accession>